<name>A0ABD1KCN2_9TELE</name>
<organism evidence="5 6">
    <name type="scientific">Coilia grayii</name>
    <name type="common">Gray's grenadier anchovy</name>
    <dbReference type="NCBI Taxonomy" id="363190"/>
    <lineage>
        <taxon>Eukaryota</taxon>
        <taxon>Metazoa</taxon>
        <taxon>Chordata</taxon>
        <taxon>Craniata</taxon>
        <taxon>Vertebrata</taxon>
        <taxon>Euteleostomi</taxon>
        <taxon>Actinopterygii</taxon>
        <taxon>Neopterygii</taxon>
        <taxon>Teleostei</taxon>
        <taxon>Clupei</taxon>
        <taxon>Clupeiformes</taxon>
        <taxon>Clupeoidei</taxon>
        <taxon>Engraulidae</taxon>
        <taxon>Coilinae</taxon>
        <taxon>Coilia</taxon>
    </lineage>
</organism>
<dbReference type="InterPro" id="IPR006578">
    <property type="entry name" value="MADF-dom"/>
</dbReference>
<accession>A0ABD1KCN2</accession>
<dbReference type="InterPro" id="IPR004210">
    <property type="entry name" value="BESS_motif"/>
</dbReference>
<protein>
    <recommendedName>
        <fullName evidence="7">MADF domain-containing protein</fullName>
    </recommendedName>
</protein>
<dbReference type="PANTHER" id="PTHR12243">
    <property type="entry name" value="MADF DOMAIN TRANSCRIPTION FACTOR"/>
    <property type="match status" value="1"/>
</dbReference>
<gene>
    <name evidence="5" type="ORF">ACEWY4_006159</name>
</gene>
<dbReference type="PROSITE" id="PS51031">
    <property type="entry name" value="BESS"/>
    <property type="match status" value="1"/>
</dbReference>
<sequence>MSLYANASRYRLDNSVFNNRDSNPDGAECLHEVVVLIQDMVHHATEECKKKWKGLRDTLRKERRKEKERRRSGAEGGVARPWRYKEVMGFLNPFMEDRQTSSNVEGPESEEEGVEEQGQGQGQASVSREREPEAPRRKRRHQSEGEVFEERLLKVLETVSRRPPPPPSVSPPPEDADSLFFKSLLQEFRSLSQRTRQDLKFQFHHLIYEAKQREDWGEGSSEGTFVNL</sequence>
<comment type="caution">
    <text evidence="5">The sequence shown here is derived from an EMBL/GenBank/DDBJ whole genome shotgun (WGS) entry which is preliminary data.</text>
</comment>
<dbReference type="Pfam" id="PF02944">
    <property type="entry name" value="BESS"/>
    <property type="match status" value="1"/>
</dbReference>
<dbReference type="InterPro" id="IPR039353">
    <property type="entry name" value="TF_Adf1"/>
</dbReference>
<evidence type="ECO:0000313" key="5">
    <source>
        <dbReference type="EMBL" id="KAL2096952.1"/>
    </source>
</evidence>
<evidence type="ECO:0000256" key="2">
    <source>
        <dbReference type="SAM" id="MobiDB-lite"/>
    </source>
</evidence>
<evidence type="ECO:0000313" key="6">
    <source>
        <dbReference type="Proteomes" id="UP001591681"/>
    </source>
</evidence>
<evidence type="ECO:0000259" key="3">
    <source>
        <dbReference type="PROSITE" id="PS51029"/>
    </source>
</evidence>
<feature type="region of interest" description="Disordered" evidence="2">
    <location>
        <begin position="93"/>
        <end position="144"/>
    </location>
</feature>
<reference evidence="5 6" key="1">
    <citation type="submission" date="2024-09" db="EMBL/GenBank/DDBJ databases">
        <title>A chromosome-level genome assembly of Gray's grenadier anchovy, Coilia grayii.</title>
        <authorList>
            <person name="Fu Z."/>
        </authorList>
    </citation>
    <scope>NUCLEOTIDE SEQUENCE [LARGE SCALE GENOMIC DNA]</scope>
    <source>
        <strain evidence="5">G4</strain>
        <tissue evidence="5">Muscle</tissue>
    </source>
</reference>
<dbReference type="EMBL" id="JBHFQA010000006">
    <property type="protein sequence ID" value="KAL2096952.1"/>
    <property type="molecule type" value="Genomic_DNA"/>
</dbReference>
<dbReference type="Proteomes" id="UP001591681">
    <property type="component" value="Unassembled WGS sequence"/>
</dbReference>
<dbReference type="PROSITE" id="PS51029">
    <property type="entry name" value="MADF"/>
    <property type="match status" value="1"/>
</dbReference>
<dbReference type="AlphaFoldDB" id="A0ABD1KCN2"/>
<feature type="compositionally biased region" description="Low complexity" evidence="2">
    <location>
        <begin position="116"/>
        <end position="126"/>
    </location>
</feature>
<dbReference type="PANTHER" id="PTHR12243:SF67">
    <property type="entry name" value="COREPRESSOR OF PANGOLIN, ISOFORM A-RELATED"/>
    <property type="match status" value="1"/>
</dbReference>
<evidence type="ECO:0000256" key="1">
    <source>
        <dbReference type="PROSITE-ProRule" id="PRU00371"/>
    </source>
</evidence>
<evidence type="ECO:0000259" key="4">
    <source>
        <dbReference type="PROSITE" id="PS51031"/>
    </source>
</evidence>
<dbReference type="Pfam" id="PF10545">
    <property type="entry name" value="MADF_DNA_bdg"/>
    <property type="match status" value="1"/>
</dbReference>
<proteinExistence type="predicted"/>
<keyword evidence="1" id="KW-0539">Nucleus</keyword>
<dbReference type="GO" id="GO:0005634">
    <property type="term" value="C:nucleus"/>
    <property type="evidence" value="ECO:0007669"/>
    <property type="project" value="UniProtKB-SubCell"/>
</dbReference>
<feature type="domain" description="BESS" evidence="4">
    <location>
        <begin position="174"/>
        <end position="213"/>
    </location>
</feature>
<comment type="subcellular location">
    <subcellularLocation>
        <location evidence="1">Nucleus</location>
    </subcellularLocation>
</comment>
<keyword evidence="6" id="KW-1185">Reference proteome</keyword>
<feature type="domain" description="MADF" evidence="3">
    <location>
        <begin position="5"/>
        <end position="96"/>
    </location>
</feature>
<evidence type="ECO:0008006" key="7">
    <source>
        <dbReference type="Google" id="ProtNLM"/>
    </source>
</evidence>